<organism evidence="1 2">
    <name type="scientific">Niallia oryzisoli</name>
    <dbReference type="NCBI Taxonomy" id="1737571"/>
    <lineage>
        <taxon>Bacteria</taxon>
        <taxon>Bacillati</taxon>
        <taxon>Bacillota</taxon>
        <taxon>Bacilli</taxon>
        <taxon>Bacillales</taxon>
        <taxon>Bacillaceae</taxon>
        <taxon>Niallia</taxon>
    </lineage>
</organism>
<dbReference type="InterPro" id="IPR012347">
    <property type="entry name" value="Ferritin-like"/>
</dbReference>
<dbReference type="Pfam" id="PF11553">
    <property type="entry name" value="DUF3231"/>
    <property type="match status" value="2"/>
</dbReference>
<reference evidence="1 2" key="1">
    <citation type="submission" date="2023-10" db="EMBL/GenBank/DDBJ databases">
        <title>Niallia locisalis sp.nov. isolated from a salt pond sample.</title>
        <authorList>
            <person name="Li X.-J."/>
            <person name="Dong L."/>
        </authorList>
    </citation>
    <scope>NUCLEOTIDE SEQUENCE [LARGE SCALE GENOMIC DNA]</scope>
    <source>
        <strain evidence="1 2">DSM 29761</strain>
    </source>
</reference>
<keyword evidence="2" id="KW-1185">Reference proteome</keyword>
<dbReference type="RefSeq" id="WP_338450402.1">
    <property type="nucleotide sequence ID" value="NZ_CP137640.1"/>
</dbReference>
<accession>A0ABZ2CCH0</accession>
<name>A0ABZ2CCH0_9BACI</name>
<dbReference type="EMBL" id="CP137640">
    <property type="protein sequence ID" value="WVX81474.1"/>
    <property type="molecule type" value="Genomic_DNA"/>
</dbReference>
<dbReference type="Gene3D" id="1.20.1260.10">
    <property type="match status" value="2"/>
</dbReference>
<sequence length="346" mass="39891">MDIINPMDKMKPINLSTKELDESQPLSSIEMAKLWATYMGNSMSTQILTYFLQHCEDEYIRTIVENALTLSKDFKQRVEAFFKKDNFPIPVGFTQDDVNLDAPRLYEDEFYPQYIKYAAKAGLSLYAVAIPLVMREDIREFFVYANQCTSILLGQINNVLFERKYISKPPIIPTPERPDFIDKQSYLNGWFGDVRPLHAMEITHLYDNIENNRTSKALLLGFYQTVRDEKIKALFKRGLDMTNKAVNQCIEKLHKENLPTPSFIDHLVTTSTNPPFSDKIMLFHKVDMFAMKIRSFGNSLAVTARRDISALYLRTTTNVGLFVDDGVNILIDKGWFETPPLAHGRK</sequence>
<gene>
    <name evidence="1" type="ORF">R4Z09_30770</name>
</gene>
<dbReference type="Proteomes" id="UP001357223">
    <property type="component" value="Chromosome"/>
</dbReference>
<evidence type="ECO:0000313" key="1">
    <source>
        <dbReference type="EMBL" id="WVX81474.1"/>
    </source>
</evidence>
<protein>
    <submittedName>
        <fullName evidence="1">DUF3231 family protein</fullName>
    </submittedName>
</protein>
<evidence type="ECO:0000313" key="2">
    <source>
        <dbReference type="Proteomes" id="UP001357223"/>
    </source>
</evidence>
<dbReference type="InterPro" id="IPR021617">
    <property type="entry name" value="DUF3231"/>
</dbReference>
<proteinExistence type="predicted"/>